<dbReference type="EMBL" id="CP042469">
    <property type="protein sequence ID" value="QOX63519.1"/>
    <property type="molecule type" value="Genomic_DNA"/>
</dbReference>
<evidence type="ECO:0000313" key="1">
    <source>
        <dbReference type="EMBL" id="QOX63519.1"/>
    </source>
</evidence>
<gene>
    <name evidence="1" type="ORF">FRZ06_09220</name>
</gene>
<dbReference type="Proteomes" id="UP000594014">
    <property type="component" value="Chromosome"/>
</dbReference>
<name>A0ACD1AAX5_9FIRM</name>
<keyword evidence="2" id="KW-1185">Reference proteome</keyword>
<accession>A0ACD1AAX5</accession>
<reference evidence="1" key="1">
    <citation type="submission" date="2019-08" db="EMBL/GenBank/DDBJ databases">
        <title>Genome sequence of Clostridiales bacterium MT110.</title>
        <authorList>
            <person name="Cao J."/>
        </authorList>
    </citation>
    <scope>NUCLEOTIDE SEQUENCE</scope>
    <source>
        <strain evidence="1">MT110</strain>
    </source>
</reference>
<proteinExistence type="predicted"/>
<protein>
    <submittedName>
        <fullName evidence="1">Uncharacterized protein</fullName>
    </submittedName>
</protein>
<evidence type="ECO:0000313" key="2">
    <source>
        <dbReference type="Proteomes" id="UP000594014"/>
    </source>
</evidence>
<sequence length="395" mass="45955">MNNSFDPECITYSQMNLIFNVRIAWRRLVTWTRAYQISRYAGIGTEEELFCRLYHEVQNFSDMIQIIFGREISRRNAGYLLQYTIILRDSISAHIAGDTEAIQRNLERFYNAIQENAAFLADINPYWNEEQWRIMLETYLQYTIEEGNAFASGIYQEDIALLDLHTNLTNIMGDVFAKGIYDYITSGQNYIGADSPQVIRECFTLEQVNGIYEIRMFWFELITWVRNYMLSRYAGIGNADEVKDRLREVPAAYVRNLRLFFGNHPAIDALDIELNEFIDLLDEFITAQLAGNTEDIGRITQLLYQNASERAASVSQLSPYWDEKEWEARLFNNLRGTLDESTTFLTGEYARNLDIFSTLMDLAESSSDYFAQGVINYIRDQQQKQPSSSLSHQQQ</sequence>
<organism evidence="1 2">
    <name type="scientific">Anoxybacterium hadale</name>
    <dbReference type="NCBI Taxonomy" id="3408580"/>
    <lineage>
        <taxon>Bacteria</taxon>
        <taxon>Bacillati</taxon>
        <taxon>Bacillota</taxon>
        <taxon>Clostridia</taxon>
        <taxon>Peptostreptococcales</taxon>
        <taxon>Anaerovoracaceae</taxon>
        <taxon>Anoxybacterium</taxon>
    </lineage>
</organism>